<dbReference type="GO" id="GO:0009360">
    <property type="term" value="C:DNA polymerase III complex"/>
    <property type="evidence" value="ECO:0007669"/>
    <property type="project" value="InterPro"/>
</dbReference>
<keyword evidence="12" id="KW-0175">Coiled coil</keyword>
<dbReference type="CDD" id="cd00009">
    <property type="entry name" value="AAA"/>
    <property type="match status" value="1"/>
</dbReference>
<comment type="similarity">
    <text evidence="1 11">Belongs to the DnaX/STICHEL family.</text>
</comment>
<dbReference type="GO" id="GO:0006261">
    <property type="term" value="P:DNA-templated DNA replication"/>
    <property type="evidence" value="ECO:0007669"/>
    <property type="project" value="TreeGrafter"/>
</dbReference>
<protein>
    <recommendedName>
        <fullName evidence="11">DNA polymerase III subunit gamma/tau</fullName>
        <ecNumber evidence="11">2.7.7.7</ecNumber>
    </recommendedName>
</protein>
<keyword evidence="8 11" id="KW-0067">ATP-binding</keyword>
<dbReference type="InterPro" id="IPR008921">
    <property type="entry name" value="DNA_pol3_clamp-load_cplx_C"/>
</dbReference>
<dbReference type="Gene3D" id="1.10.8.60">
    <property type="match status" value="1"/>
</dbReference>
<keyword evidence="7" id="KW-0862">Zinc</keyword>
<evidence type="ECO:0000256" key="10">
    <source>
        <dbReference type="ARBA" id="ARBA00049244"/>
    </source>
</evidence>
<gene>
    <name evidence="11" type="primary">dnaX</name>
    <name evidence="14" type="ORF">A3F00_04470</name>
</gene>
<feature type="coiled-coil region" evidence="12">
    <location>
        <begin position="362"/>
        <end position="389"/>
    </location>
</feature>
<dbReference type="InterPro" id="IPR003593">
    <property type="entry name" value="AAA+_ATPase"/>
</dbReference>
<dbReference type="PRINTS" id="PR00300">
    <property type="entry name" value="CLPPROTEASEA"/>
</dbReference>
<keyword evidence="5" id="KW-0479">Metal-binding</keyword>
<dbReference type="GO" id="GO:0046872">
    <property type="term" value="F:metal ion binding"/>
    <property type="evidence" value="ECO:0007669"/>
    <property type="project" value="UniProtKB-KW"/>
</dbReference>
<dbReference type="Proteomes" id="UP000176527">
    <property type="component" value="Unassembled WGS sequence"/>
</dbReference>
<dbReference type="Pfam" id="PF12169">
    <property type="entry name" value="DNA_pol3_gamma3"/>
    <property type="match status" value="1"/>
</dbReference>
<evidence type="ECO:0000313" key="15">
    <source>
        <dbReference type="Proteomes" id="UP000176527"/>
    </source>
</evidence>
<evidence type="ECO:0000256" key="12">
    <source>
        <dbReference type="SAM" id="Coils"/>
    </source>
</evidence>
<keyword evidence="3 11" id="KW-0548">Nucleotidyltransferase</keyword>
<organism evidence="14 15">
    <name type="scientific">Candidatus Daviesbacteria bacterium RIFCSPHIGHO2_12_FULL_37_11</name>
    <dbReference type="NCBI Taxonomy" id="1797777"/>
    <lineage>
        <taxon>Bacteria</taxon>
        <taxon>Candidatus Daviesiibacteriota</taxon>
    </lineage>
</organism>
<keyword evidence="4 11" id="KW-0235">DNA replication</keyword>
<dbReference type="SMART" id="SM00382">
    <property type="entry name" value="AAA"/>
    <property type="match status" value="1"/>
</dbReference>
<dbReference type="PANTHER" id="PTHR11669">
    <property type="entry name" value="REPLICATION FACTOR C / DNA POLYMERASE III GAMMA-TAU SUBUNIT"/>
    <property type="match status" value="1"/>
</dbReference>
<dbReference type="InterPro" id="IPR001270">
    <property type="entry name" value="ClpA/B"/>
</dbReference>
<evidence type="ECO:0000256" key="1">
    <source>
        <dbReference type="ARBA" id="ARBA00006360"/>
    </source>
</evidence>
<comment type="subunit">
    <text evidence="11">DNA polymerase III contains a core (composed of alpha, epsilon and theta chains) that associates with a tau subunit. This core dimerizes to form the POLIII' complex. PolIII' associates with the gamma complex (composed of gamma, delta, delta', psi and chi chains) and with the beta chain to form the complete DNA polymerase III complex.</text>
</comment>
<name>A0A1F5KA43_9BACT</name>
<dbReference type="GO" id="GO:0005524">
    <property type="term" value="F:ATP binding"/>
    <property type="evidence" value="ECO:0007669"/>
    <property type="project" value="UniProtKB-KW"/>
</dbReference>
<dbReference type="SUPFAM" id="SSF48019">
    <property type="entry name" value="post-AAA+ oligomerization domain-like"/>
    <property type="match status" value="1"/>
</dbReference>
<evidence type="ECO:0000259" key="13">
    <source>
        <dbReference type="SMART" id="SM00382"/>
    </source>
</evidence>
<keyword evidence="9 11" id="KW-0239">DNA-directed DNA polymerase</keyword>
<dbReference type="SUPFAM" id="SSF52540">
    <property type="entry name" value="P-loop containing nucleoside triphosphate hydrolases"/>
    <property type="match status" value="1"/>
</dbReference>
<dbReference type="InterPro" id="IPR045085">
    <property type="entry name" value="HLD_clamp_pol_III_gamma_tau"/>
</dbReference>
<evidence type="ECO:0000256" key="2">
    <source>
        <dbReference type="ARBA" id="ARBA00022679"/>
    </source>
</evidence>
<dbReference type="GO" id="GO:0003677">
    <property type="term" value="F:DNA binding"/>
    <property type="evidence" value="ECO:0007669"/>
    <property type="project" value="InterPro"/>
</dbReference>
<dbReference type="Gene3D" id="3.40.50.300">
    <property type="entry name" value="P-loop containing nucleotide triphosphate hydrolases"/>
    <property type="match status" value="1"/>
</dbReference>
<dbReference type="NCBIfam" id="TIGR02397">
    <property type="entry name" value="dnaX_nterm"/>
    <property type="match status" value="1"/>
</dbReference>
<evidence type="ECO:0000256" key="11">
    <source>
        <dbReference type="RuleBase" id="RU364063"/>
    </source>
</evidence>
<evidence type="ECO:0000256" key="3">
    <source>
        <dbReference type="ARBA" id="ARBA00022695"/>
    </source>
</evidence>
<proteinExistence type="inferred from homology"/>
<dbReference type="AlphaFoldDB" id="A0A1F5KA43"/>
<dbReference type="InterPro" id="IPR012763">
    <property type="entry name" value="DNA_pol_III_sug/sutau_N"/>
</dbReference>
<evidence type="ECO:0000313" key="14">
    <source>
        <dbReference type="EMBL" id="OGE37678.1"/>
    </source>
</evidence>
<dbReference type="EMBL" id="MFDE01000038">
    <property type="protein sequence ID" value="OGE37678.1"/>
    <property type="molecule type" value="Genomic_DNA"/>
</dbReference>
<keyword evidence="2 11" id="KW-0808">Transferase</keyword>
<feature type="domain" description="AAA+ ATPase" evidence="13">
    <location>
        <begin position="35"/>
        <end position="183"/>
    </location>
</feature>
<dbReference type="FunFam" id="3.40.50.300:FF:000014">
    <property type="entry name" value="DNA polymerase III subunit gamma/tau"/>
    <property type="match status" value="1"/>
</dbReference>
<dbReference type="PANTHER" id="PTHR11669:SF0">
    <property type="entry name" value="PROTEIN STICHEL-LIKE 2"/>
    <property type="match status" value="1"/>
</dbReference>
<dbReference type="GO" id="GO:0003887">
    <property type="term" value="F:DNA-directed DNA polymerase activity"/>
    <property type="evidence" value="ECO:0007669"/>
    <property type="project" value="UniProtKB-KW"/>
</dbReference>
<evidence type="ECO:0000256" key="8">
    <source>
        <dbReference type="ARBA" id="ARBA00022840"/>
    </source>
</evidence>
<comment type="caution">
    <text evidence="14">The sequence shown here is derived from an EMBL/GenBank/DDBJ whole genome shotgun (WGS) entry which is preliminary data.</text>
</comment>
<evidence type="ECO:0000256" key="9">
    <source>
        <dbReference type="ARBA" id="ARBA00022932"/>
    </source>
</evidence>
<evidence type="ECO:0000256" key="7">
    <source>
        <dbReference type="ARBA" id="ARBA00022833"/>
    </source>
</evidence>
<dbReference type="EC" id="2.7.7.7" evidence="11"/>
<keyword evidence="6 11" id="KW-0547">Nucleotide-binding</keyword>
<dbReference type="Gene3D" id="1.20.272.10">
    <property type="match status" value="1"/>
</dbReference>
<evidence type="ECO:0000256" key="6">
    <source>
        <dbReference type="ARBA" id="ARBA00022741"/>
    </source>
</evidence>
<reference evidence="14 15" key="1">
    <citation type="journal article" date="2016" name="Nat. Commun.">
        <title>Thousands of microbial genomes shed light on interconnected biogeochemical processes in an aquifer system.</title>
        <authorList>
            <person name="Anantharaman K."/>
            <person name="Brown C.T."/>
            <person name="Hug L.A."/>
            <person name="Sharon I."/>
            <person name="Castelle C.J."/>
            <person name="Probst A.J."/>
            <person name="Thomas B.C."/>
            <person name="Singh A."/>
            <person name="Wilkins M.J."/>
            <person name="Karaoz U."/>
            <person name="Brodie E.L."/>
            <person name="Williams K.H."/>
            <person name="Hubbard S.S."/>
            <person name="Banfield J.F."/>
        </authorList>
    </citation>
    <scope>NUCLEOTIDE SEQUENCE [LARGE SCALE GENOMIC DNA]</scope>
</reference>
<evidence type="ECO:0000256" key="4">
    <source>
        <dbReference type="ARBA" id="ARBA00022705"/>
    </source>
</evidence>
<accession>A0A1F5KA43</accession>
<comment type="function">
    <text evidence="11">DNA polymerase III is a complex, multichain enzyme responsible for most of the replicative synthesis in bacteria. This DNA polymerase also exhibits 3' to 5' exonuclease activity.</text>
</comment>
<dbReference type="Pfam" id="PF13177">
    <property type="entry name" value="DNA_pol3_delta2"/>
    <property type="match status" value="1"/>
</dbReference>
<evidence type="ECO:0000256" key="5">
    <source>
        <dbReference type="ARBA" id="ARBA00022723"/>
    </source>
</evidence>
<dbReference type="Pfam" id="PF22608">
    <property type="entry name" value="DNAX_ATPase_lid"/>
    <property type="match status" value="1"/>
</dbReference>
<dbReference type="InterPro" id="IPR022754">
    <property type="entry name" value="DNA_pol_III_gamma-3"/>
</dbReference>
<sequence>MAVLYLKYRPKSLDQIIGQKGVKDALSLAYKVGSLSHAYLFSGPRGTGKTSTARIMAKMVNCEGKETPCNTCETCLSITDGSNLDLIEIDAASNRGIDDIRTLRENIKLAPSGSKKKVYIVDEAHMLTTEAFNALLKTLEEPPLHTLFILATTDPEKIPQTILSRVTRLDFKLASQVEILEALKVVAEGEKIKIEDAALKLIAKKAGGSFRDAVKYLDQLGSLAKEIKVKDIEEVLSTGNFELAFDLLQNLAQGRVREALILVFKQQEAGVPAKEFSLFLMDILRNAFYIKNNLGTELVKDAQGSEDYQKLTDLTNKFSLADLIKTLNILQAASEKIKIASIPYLPLELAVVEICGDLMVDNRNLKIDLEAGESKLEEKKQDARQVQASITERPVSISNLDISKLSDHWTYVLETVRQNNFSLEALLRGAKILGWSEGVISIEVPYAFHQRILEQPKNRDLLEAVITDVLSEPVKIVTVLGSRPQRIEDIANVELAKEDEILTLAADIFNGKLVD</sequence>
<comment type="catalytic activity">
    <reaction evidence="10 11">
        <text>DNA(n) + a 2'-deoxyribonucleoside 5'-triphosphate = DNA(n+1) + diphosphate</text>
        <dbReference type="Rhea" id="RHEA:22508"/>
        <dbReference type="Rhea" id="RHEA-COMP:17339"/>
        <dbReference type="Rhea" id="RHEA-COMP:17340"/>
        <dbReference type="ChEBI" id="CHEBI:33019"/>
        <dbReference type="ChEBI" id="CHEBI:61560"/>
        <dbReference type="ChEBI" id="CHEBI:173112"/>
        <dbReference type="EC" id="2.7.7.7"/>
    </reaction>
</comment>
<dbReference type="InterPro" id="IPR027417">
    <property type="entry name" value="P-loop_NTPase"/>
</dbReference>
<dbReference type="InterPro" id="IPR050238">
    <property type="entry name" value="DNA_Rep/Repair_Clamp_Loader"/>
</dbReference>